<dbReference type="AlphaFoldDB" id="A0A1A6HJK0"/>
<evidence type="ECO:0000259" key="11">
    <source>
        <dbReference type="PROSITE" id="PS50853"/>
    </source>
</evidence>
<keyword evidence="7" id="KW-0325">Glycoprotein</keyword>
<evidence type="ECO:0000256" key="2">
    <source>
        <dbReference type="ARBA" id="ARBA00022692"/>
    </source>
</evidence>
<evidence type="ECO:0000256" key="3">
    <source>
        <dbReference type="ARBA" id="ARBA00022729"/>
    </source>
</evidence>
<dbReference type="InterPro" id="IPR015321">
    <property type="entry name" value="TypeI_recpt_CBD"/>
</dbReference>
<evidence type="ECO:0000256" key="7">
    <source>
        <dbReference type="ARBA" id="ARBA00023180"/>
    </source>
</evidence>
<evidence type="ECO:0000256" key="8">
    <source>
        <dbReference type="SAM" id="MobiDB-lite"/>
    </source>
</evidence>
<feature type="transmembrane region" description="Helical" evidence="9">
    <location>
        <begin position="321"/>
        <end position="342"/>
    </location>
</feature>
<gene>
    <name evidence="12" type="ORF">A6R68_19789</name>
</gene>
<comment type="caution">
    <text evidence="12">The sequence shown here is derived from an EMBL/GenBank/DDBJ whole genome shotgun (WGS) entry which is preliminary data.</text>
</comment>
<keyword evidence="4 9" id="KW-1133">Transmembrane helix</keyword>
<reference evidence="12 13" key="1">
    <citation type="submission" date="2016-06" db="EMBL/GenBank/DDBJ databases">
        <title>The Draft Genome Sequence and Annotation of the Desert Woodrat Neotoma lepida.</title>
        <authorList>
            <person name="Campbell M."/>
            <person name="Oakeson K.F."/>
            <person name="Yandell M."/>
            <person name="Halpert J.R."/>
            <person name="Dearing D."/>
        </authorList>
    </citation>
    <scope>NUCLEOTIDE SEQUENCE [LARGE SCALE GENOMIC DNA]</scope>
    <source>
        <strain evidence="12">417</strain>
        <tissue evidence="12">Liver</tissue>
    </source>
</reference>
<accession>A0A1A6HJK0</accession>
<feature type="domain" description="Fibronectin type-III" evidence="11">
    <location>
        <begin position="216"/>
        <end position="316"/>
    </location>
</feature>
<evidence type="ECO:0000256" key="9">
    <source>
        <dbReference type="SAM" id="Phobius"/>
    </source>
</evidence>
<proteinExistence type="predicted"/>
<evidence type="ECO:0000256" key="4">
    <source>
        <dbReference type="ARBA" id="ARBA00022989"/>
    </source>
</evidence>
<evidence type="ECO:0000256" key="1">
    <source>
        <dbReference type="ARBA" id="ARBA00004479"/>
    </source>
</evidence>
<keyword evidence="5 9" id="KW-0472">Membrane</keyword>
<protein>
    <recommendedName>
        <fullName evidence="11">Fibronectin type-III domain-containing protein</fullName>
    </recommendedName>
</protein>
<keyword evidence="13" id="KW-1185">Reference proteome</keyword>
<dbReference type="PANTHER" id="PTHR23037:SF46">
    <property type="entry name" value="INTERLEUKIN 5 RECEPTOR SUBUNIT ALPHA"/>
    <property type="match status" value="1"/>
</dbReference>
<dbReference type="Gene3D" id="2.60.40.10">
    <property type="entry name" value="Immunoglobulins"/>
    <property type="match status" value="2"/>
</dbReference>
<organism evidence="12 13">
    <name type="scientific">Neotoma lepida</name>
    <name type="common">Desert woodrat</name>
    <dbReference type="NCBI Taxonomy" id="56216"/>
    <lineage>
        <taxon>Eukaryota</taxon>
        <taxon>Metazoa</taxon>
        <taxon>Chordata</taxon>
        <taxon>Craniata</taxon>
        <taxon>Vertebrata</taxon>
        <taxon>Euteleostomi</taxon>
        <taxon>Mammalia</taxon>
        <taxon>Eutheria</taxon>
        <taxon>Euarchontoglires</taxon>
        <taxon>Glires</taxon>
        <taxon>Rodentia</taxon>
        <taxon>Myomorpha</taxon>
        <taxon>Muroidea</taxon>
        <taxon>Cricetidae</taxon>
        <taxon>Neotominae</taxon>
        <taxon>Neotoma</taxon>
    </lineage>
</organism>
<dbReference type="STRING" id="56216.A0A1A6HJK0"/>
<feature type="signal peptide" evidence="10">
    <location>
        <begin position="1"/>
        <end position="18"/>
    </location>
</feature>
<evidence type="ECO:0000256" key="5">
    <source>
        <dbReference type="ARBA" id="ARBA00023136"/>
    </source>
</evidence>
<evidence type="ECO:0000256" key="10">
    <source>
        <dbReference type="SAM" id="SignalP"/>
    </source>
</evidence>
<feature type="non-terminal residue" evidence="12">
    <location>
        <position position="1"/>
    </location>
</feature>
<dbReference type="OrthoDB" id="9835959at2759"/>
<dbReference type="InterPro" id="IPR040907">
    <property type="entry name" value="IL3Ra_N"/>
</dbReference>
<dbReference type="InterPro" id="IPR003961">
    <property type="entry name" value="FN3_dom"/>
</dbReference>
<dbReference type="InterPro" id="IPR013783">
    <property type="entry name" value="Ig-like_fold"/>
</dbReference>
<dbReference type="EMBL" id="LZPO01027831">
    <property type="protein sequence ID" value="OBS77822.1"/>
    <property type="molecule type" value="Genomic_DNA"/>
</dbReference>
<dbReference type="SUPFAM" id="SSF49265">
    <property type="entry name" value="Fibronectin type III"/>
    <property type="match status" value="2"/>
</dbReference>
<dbReference type="GO" id="GO:0009897">
    <property type="term" value="C:external side of plasma membrane"/>
    <property type="evidence" value="ECO:0007669"/>
    <property type="project" value="TreeGrafter"/>
</dbReference>
<sequence length="385" mass="42674">ALQCQALLCAALLQASSSELPALTSGGALALNVTFDPGTWTLTWNCGGHVTVKSCTALTTKRDGKLSRQKILDPVCRCQFKPLTLHLGVMLEVNATVNHMPVHEKLTYVNRGPEGSAAQNLTCFIHEARVMTCTWEVGPAAPADIQYFLHIRNSTGHMLTACPTYLGGHVHTGCRLEDLTLLQRHVHVTVTGSSQTGDIMFYDIMLNTKLIERLSPPGNITVACNSSHCVVSWSQPQTWSHMSFSDFWYEVDIQRQDAEPGSANPKVHISSEEENRYEFPSPEPRPGHVVRVRAGDVRSKRWSAWSPCVAFGSEEHGVPRLHVYLTVVTVTLLCALGLGLACKRFVRIQKLFPQIPEIKDKVTDNDRVNPETLRKDLLLQTDESN</sequence>
<name>A0A1A6HJK0_NEOLE</name>
<comment type="subcellular location">
    <subcellularLocation>
        <location evidence="1">Membrane</location>
        <topology evidence="1">Single-pass type I membrane protein</topology>
    </subcellularLocation>
</comment>
<feature type="chain" id="PRO_5008346432" description="Fibronectin type-III domain-containing protein" evidence="10">
    <location>
        <begin position="19"/>
        <end position="385"/>
    </location>
</feature>
<dbReference type="InterPro" id="IPR003532">
    <property type="entry name" value="Short_hematopoietin_rcpt_2_CS"/>
</dbReference>
<keyword evidence="6" id="KW-0675">Receptor</keyword>
<feature type="region of interest" description="Disordered" evidence="8">
    <location>
        <begin position="259"/>
        <end position="283"/>
    </location>
</feature>
<dbReference type="Pfam" id="PF18611">
    <property type="entry name" value="IL3Ra_N"/>
    <property type="match status" value="1"/>
</dbReference>
<dbReference type="PROSITE" id="PS50853">
    <property type="entry name" value="FN3"/>
    <property type="match status" value="1"/>
</dbReference>
<dbReference type="InterPro" id="IPR036116">
    <property type="entry name" value="FN3_sf"/>
</dbReference>
<keyword evidence="3 10" id="KW-0732">Signal</keyword>
<evidence type="ECO:0000313" key="12">
    <source>
        <dbReference type="EMBL" id="OBS77822.1"/>
    </source>
</evidence>
<dbReference type="CDD" id="cd00063">
    <property type="entry name" value="FN3"/>
    <property type="match status" value="1"/>
</dbReference>
<dbReference type="PROSITE" id="PS01356">
    <property type="entry name" value="HEMATOPO_REC_S_F2"/>
    <property type="match status" value="1"/>
</dbReference>
<dbReference type="Pfam" id="PF09240">
    <property type="entry name" value="IL6Ra-bind"/>
    <property type="match status" value="1"/>
</dbReference>
<dbReference type="PANTHER" id="PTHR23037">
    <property type="entry name" value="CYTOKINE RECEPTOR"/>
    <property type="match status" value="1"/>
</dbReference>
<dbReference type="Proteomes" id="UP000092124">
    <property type="component" value="Unassembled WGS sequence"/>
</dbReference>
<keyword evidence="2 9" id="KW-0812">Transmembrane</keyword>
<evidence type="ECO:0000256" key="6">
    <source>
        <dbReference type="ARBA" id="ARBA00023170"/>
    </source>
</evidence>
<dbReference type="GO" id="GO:0004896">
    <property type="term" value="F:cytokine receptor activity"/>
    <property type="evidence" value="ECO:0007669"/>
    <property type="project" value="InterPro"/>
</dbReference>
<evidence type="ECO:0000313" key="13">
    <source>
        <dbReference type="Proteomes" id="UP000092124"/>
    </source>
</evidence>